<dbReference type="Proteomes" id="UP000076871">
    <property type="component" value="Unassembled WGS sequence"/>
</dbReference>
<dbReference type="AlphaFoldDB" id="A0A165AR76"/>
<accession>A0A165AR76</accession>
<sequence>KKERQWIRWATETIPSLLRPHLKLLCESESLRNVQRPSKQPCTCGQKDARTLQIVCVFFERLENIQIGACQCSPAALQLLSRGLFPCAPQAPTLAVNINLLQFAQELFLRLPPNTTSFCATLEAFLGYRKYKLTTRDSLRRRFGNALLWYLNLVNATNRLVQDHIEAARVTV</sequence>
<feature type="non-terminal residue" evidence="2">
    <location>
        <position position="1"/>
    </location>
</feature>
<dbReference type="GeneID" id="63820317"/>
<dbReference type="OrthoDB" id="3200967at2759"/>
<dbReference type="PANTHER" id="PTHR33096">
    <property type="entry name" value="CXC2 DOMAIN-CONTAINING PROTEIN"/>
    <property type="match status" value="1"/>
</dbReference>
<dbReference type="EMBL" id="KV427822">
    <property type="protein sequence ID" value="KZS99502.1"/>
    <property type="molecule type" value="Genomic_DNA"/>
</dbReference>
<dbReference type="PANTHER" id="PTHR33096:SF1">
    <property type="entry name" value="CXC1-LIKE CYSTEINE CLUSTER ASSOCIATED WITH KDZ TRANSPOSASES DOMAIN-CONTAINING PROTEIN"/>
    <property type="match status" value="1"/>
</dbReference>
<keyword evidence="3" id="KW-1185">Reference proteome</keyword>
<dbReference type="STRING" id="1314785.A0A165AR76"/>
<evidence type="ECO:0000313" key="2">
    <source>
        <dbReference type="EMBL" id="KZS99502.1"/>
    </source>
</evidence>
<organism evidence="2 3">
    <name type="scientific">Laetiporus sulphureus 93-53</name>
    <dbReference type="NCBI Taxonomy" id="1314785"/>
    <lineage>
        <taxon>Eukaryota</taxon>
        <taxon>Fungi</taxon>
        <taxon>Dikarya</taxon>
        <taxon>Basidiomycota</taxon>
        <taxon>Agaricomycotina</taxon>
        <taxon>Agaricomycetes</taxon>
        <taxon>Polyporales</taxon>
        <taxon>Laetiporus</taxon>
    </lineage>
</organism>
<reference evidence="2 3" key="1">
    <citation type="journal article" date="2016" name="Mol. Biol. Evol.">
        <title>Comparative Genomics of Early-Diverging Mushroom-Forming Fungi Provides Insights into the Origins of Lignocellulose Decay Capabilities.</title>
        <authorList>
            <person name="Nagy L.G."/>
            <person name="Riley R."/>
            <person name="Tritt A."/>
            <person name="Adam C."/>
            <person name="Daum C."/>
            <person name="Floudas D."/>
            <person name="Sun H."/>
            <person name="Yadav J.S."/>
            <person name="Pangilinan J."/>
            <person name="Larsson K.H."/>
            <person name="Matsuura K."/>
            <person name="Barry K."/>
            <person name="Labutti K."/>
            <person name="Kuo R."/>
            <person name="Ohm R.A."/>
            <person name="Bhattacharya S.S."/>
            <person name="Shirouzu T."/>
            <person name="Yoshinaga Y."/>
            <person name="Martin F.M."/>
            <person name="Grigoriev I.V."/>
            <person name="Hibbett D.S."/>
        </authorList>
    </citation>
    <scope>NUCLEOTIDE SEQUENCE [LARGE SCALE GENOMIC DNA]</scope>
    <source>
        <strain evidence="2 3">93-53</strain>
    </source>
</reference>
<dbReference type="InterPro" id="IPR041320">
    <property type="entry name" value="CxC1"/>
</dbReference>
<dbReference type="RefSeq" id="XP_040757243.1">
    <property type="nucleotide sequence ID" value="XM_040903286.1"/>
</dbReference>
<evidence type="ECO:0000259" key="1">
    <source>
        <dbReference type="Pfam" id="PF18802"/>
    </source>
</evidence>
<dbReference type="InParanoid" id="A0A165AR76"/>
<proteinExistence type="predicted"/>
<protein>
    <recommendedName>
        <fullName evidence="1">CxC1-like cysteine cluster associated with KDZ transposases domain-containing protein</fullName>
    </recommendedName>
</protein>
<name>A0A165AR76_9APHY</name>
<dbReference type="Pfam" id="PF18802">
    <property type="entry name" value="CxC1"/>
    <property type="match status" value="1"/>
</dbReference>
<evidence type="ECO:0000313" key="3">
    <source>
        <dbReference type="Proteomes" id="UP000076871"/>
    </source>
</evidence>
<feature type="domain" description="CxC1-like cysteine cluster associated with KDZ transposases" evidence="1">
    <location>
        <begin position="38"/>
        <end position="128"/>
    </location>
</feature>
<gene>
    <name evidence="2" type="ORF">LAESUDRAFT_622019</name>
</gene>
<feature type="non-terminal residue" evidence="2">
    <location>
        <position position="172"/>
    </location>
</feature>